<gene>
    <name evidence="2" type="ORF">QQF64_007754</name>
</gene>
<sequence>MNLLGLNWQLKPVVGPMLNNGLGAGLPSNSDVATAPSGGRGPWAARNSSIDTGSWRWAGRVTRSVAAGVF</sequence>
<reference evidence="2 3" key="1">
    <citation type="submission" date="2023-09" db="EMBL/GenBank/DDBJ databases">
        <authorList>
            <person name="Wang M."/>
        </authorList>
    </citation>
    <scope>NUCLEOTIDE SEQUENCE [LARGE SCALE GENOMIC DNA]</scope>
    <source>
        <strain evidence="2">GT-2023</strain>
        <tissue evidence="2">Liver</tissue>
    </source>
</reference>
<feature type="region of interest" description="Disordered" evidence="1">
    <location>
        <begin position="28"/>
        <end position="47"/>
    </location>
</feature>
<evidence type="ECO:0000256" key="1">
    <source>
        <dbReference type="SAM" id="MobiDB-lite"/>
    </source>
</evidence>
<accession>A0ABR3MBI9</accession>
<dbReference type="Proteomes" id="UP001558613">
    <property type="component" value="Unassembled WGS sequence"/>
</dbReference>
<proteinExistence type="predicted"/>
<evidence type="ECO:0000313" key="2">
    <source>
        <dbReference type="EMBL" id="KAL1262489.1"/>
    </source>
</evidence>
<evidence type="ECO:0000313" key="3">
    <source>
        <dbReference type="Proteomes" id="UP001558613"/>
    </source>
</evidence>
<dbReference type="EMBL" id="JAYMGO010000014">
    <property type="protein sequence ID" value="KAL1262489.1"/>
    <property type="molecule type" value="Genomic_DNA"/>
</dbReference>
<name>A0ABR3MBI9_9TELE</name>
<comment type="caution">
    <text evidence="2">The sequence shown here is derived from an EMBL/GenBank/DDBJ whole genome shotgun (WGS) entry which is preliminary data.</text>
</comment>
<keyword evidence="3" id="KW-1185">Reference proteome</keyword>
<protein>
    <submittedName>
        <fullName evidence="2">Uncharacterized protein</fullName>
    </submittedName>
</protein>
<organism evidence="2 3">
    <name type="scientific">Cirrhinus molitorella</name>
    <name type="common">mud carp</name>
    <dbReference type="NCBI Taxonomy" id="172907"/>
    <lineage>
        <taxon>Eukaryota</taxon>
        <taxon>Metazoa</taxon>
        <taxon>Chordata</taxon>
        <taxon>Craniata</taxon>
        <taxon>Vertebrata</taxon>
        <taxon>Euteleostomi</taxon>
        <taxon>Actinopterygii</taxon>
        <taxon>Neopterygii</taxon>
        <taxon>Teleostei</taxon>
        <taxon>Ostariophysi</taxon>
        <taxon>Cypriniformes</taxon>
        <taxon>Cyprinidae</taxon>
        <taxon>Labeoninae</taxon>
        <taxon>Labeonini</taxon>
        <taxon>Cirrhinus</taxon>
    </lineage>
</organism>